<gene>
    <name evidence="3" type="ORF">GT347_13850</name>
</gene>
<evidence type="ECO:0000313" key="3">
    <source>
        <dbReference type="EMBL" id="QHI98976.1"/>
    </source>
</evidence>
<feature type="chain" id="PRO_5033064480" evidence="1">
    <location>
        <begin position="20"/>
        <end position="313"/>
    </location>
</feature>
<keyword evidence="1" id="KW-0732">Signal</keyword>
<dbReference type="InterPro" id="IPR053167">
    <property type="entry name" value="Spore_coat_component"/>
</dbReference>
<feature type="signal peptide" evidence="1">
    <location>
        <begin position="1"/>
        <end position="19"/>
    </location>
</feature>
<evidence type="ECO:0000256" key="1">
    <source>
        <dbReference type="SAM" id="SignalP"/>
    </source>
</evidence>
<reference evidence="3 4" key="1">
    <citation type="submission" date="2020-01" db="EMBL/GenBank/DDBJ databases">
        <title>Genome sequencing of strain KACC 21265.</title>
        <authorList>
            <person name="Heo J."/>
            <person name="Kim S.-J."/>
            <person name="Kim J.-S."/>
            <person name="Hong S.-B."/>
            <person name="Kwon S.-W."/>
        </authorList>
    </citation>
    <scope>NUCLEOTIDE SEQUENCE [LARGE SCALE GENOMIC DNA]</scope>
    <source>
        <strain evidence="3 4">KACC 21265</strain>
    </source>
</reference>
<proteinExistence type="predicted"/>
<dbReference type="RefSeq" id="WP_160552662.1">
    <property type="nucleotide sequence ID" value="NZ_CP047650.1"/>
</dbReference>
<accession>A0A857J574</accession>
<dbReference type="Pfam" id="PF05229">
    <property type="entry name" value="SCPU"/>
    <property type="match status" value="1"/>
</dbReference>
<dbReference type="AlphaFoldDB" id="A0A857J574"/>
<dbReference type="EMBL" id="CP047650">
    <property type="protein sequence ID" value="QHI98976.1"/>
    <property type="molecule type" value="Genomic_DNA"/>
</dbReference>
<dbReference type="PANTHER" id="PTHR37089">
    <property type="entry name" value="PROTEIN U-RELATED"/>
    <property type="match status" value="1"/>
</dbReference>
<dbReference type="InterPro" id="IPR007893">
    <property type="entry name" value="Spore_coat_U/FanG"/>
</dbReference>
<evidence type="ECO:0000259" key="2">
    <source>
        <dbReference type="Pfam" id="PF05229"/>
    </source>
</evidence>
<dbReference type="SMART" id="SM00972">
    <property type="entry name" value="SCPU"/>
    <property type="match status" value="2"/>
</dbReference>
<evidence type="ECO:0000313" key="4">
    <source>
        <dbReference type="Proteomes" id="UP000464787"/>
    </source>
</evidence>
<dbReference type="Proteomes" id="UP000464787">
    <property type="component" value="Chromosome"/>
</dbReference>
<organism evidence="3 4">
    <name type="scientific">Xylophilus rhododendri</name>
    <dbReference type="NCBI Taxonomy" id="2697032"/>
    <lineage>
        <taxon>Bacteria</taxon>
        <taxon>Pseudomonadati</taxon>
        <taxon>Pseudomonadota</taxon>
        <taxon>Betaproteobacteria</taxon>
        <taxon>Burkholderiales</taxon>
        <taxon>Xylophilus</taxon>
    </lineage>
</organism>
<feature type="domain" description="Spore coat protein U/FanG" evidence="2">
    <location>
        <begin position="180"/>
        <end position="309"/>
    </location>
</feature>
<keyword evidence="4" id="KW-1185">Reference proteome</keyword>
<protein>
    <submittedName>
        <fullName evidence="3">Fimbrial major subunit CsuA/B family protein</fullName>
    </submittedName>
</protein>
<name>A0A857J574_9BURK</name>
<dbReference type="PANTHER" id="PTHR37089:SF1">
    <property type="entry name" value="MEMBRANE PROTEIN"/>
    <property type="match status" value="1"/>
</dbReference>
<sequence>MRRCLARLLVLLACLAGGAAWGCSFVTSGNALGSVSSFVVRSGPVRTGTAVTELRCNGVVLALGNGNPVLSASISGATTGLTLKNGTDSIPYSVTAASGTPYSTGQLVVSANGANLVSLLGSNGARVPFNITTGLSANVAAGIYTDTLTVLWTYANICEGVIGLGDICVGVPASGTNVPSTLQITLTVTNDCAINAPDIQFGSAPLLSAFPVVSQNMGFLCTKGMVYTVGLSAGGSPLAGRRQMSSGTNRLQYDIFKPDSTVWGLTAGARANAVGIPDGTTNQLMPYTARIYTDQPLPAAGIYTDSITVDVGF</sequence>
<dbReference type="KEGG" id="xyk:GT347_13850"/>